<accession>A0ABZ0SPS1</accession>
<evidence type="ECO:0000313" key="2">
    <source>
        <dbReference type="Proteomes" id="UP001323798"/>
    </source>
</evidence>
<gene>
    <name evidence="1" type="ORF">SM116_02870</name>
</gene>
<sequence length="658" mass="73487">MSNDEPPTQRVRFFSVNDLSIGWYIPRVAALAERFDPDDPPADTTDVLELHNVEQYLEHGFLPASYSDGQVASAKTRIPAIHSMVARHFSKITEANFADAVADVGDVYHGDLLDLLGRYGAYERCESSIVLPALSAVGVHLGQMLTSKKLVEAYGAEINKLLLAAPSNAEYLIRKHLQARGREDLHLPRSLTADDARALIERYIDSADANPNYVGLVATAKDLQEIGLDPKLRLRAKRRSEEITAAFFAENTGLRAGCEVFLSDDQDKPEVFELDTTEGWTARYTYSTAWLSATLDEASILNNFQHLFRFVDDSGLLVMPSYPAKLSVIERFMGTRGKQEYKVGVEFHATDMRTLLQTQAYNEFLDSKDTSLEEVFEWFFENYLATEFSAVGFSFSPSARGSSHVERVRHLFAEIESAAAQFTLFVNEGEVDRELLAVSANIVNYKETPSLLSDKYVYPTTGSDIDAILHLLFSDQSQLHYINDALTADTAAQLLIESHVSYDEFNDYQKPMLDFLIERDILQKTATRVQIASSAQFRVLAALFATTAANYYHLPEEGQAAVDAMVAKGWVTRRSSLLTEAEAAYFNYVLNAKDFSNGLNLRNRYLHGTQAERDRAGEHSRNYVIALRTAVALVLKINEDFCQADGMRGADPQATEAS</sequence>
<dbReference type="RefSeq" id="WP_320942956.1">
    <property type="nucleotide sequence ID" value="NZ_BAABEU010000011.1"/>
</dbReference>
<evidence type="ECO:0000313" key="1">
    <source>
        <dbReference type="EMBL" id="WPR90244.1"/>
    </source>
</evidence>
<keyword evidence="2" id="KW-1185">Reference proteome</keyword>
<evidence type="ECO:0008006" key="3">
    <source>
        <dbReference type="Google" id="ProtNLM"/>
    </source>
</evidence>
<name>A0ABZ0SPS1_9MICO</name>
<reference evidence="1 2" key="1">
    <citation type="submission" date="2023-11" db="EMBL/GenBank/DDBJ databases">
        <title>Genome sequence of Microbacterium rhizosphaerae KACC 19337.</title>
        <authorList>
            <person name="Choi H."/>
            <person name="Kim S."/>
            <person name="Kim Y."/>
            <person name="Kwon S.-W."/>
            <person name="Heo J."/>
        </authorList>
    </citation>
    <scope>NUCLEOTIDE SEQUENCE [LARGE SCALE GENOMIC DNA]</scope>
    <source>
        <strain evidence="1 2">KACC 19337</strain>
    </source>
</reference>
<proteinExistence type="predicted"/>
<protein>
    <recommendedName>
        <fullName evidence="3">DUF4209 domain-containing protein</fullName>
    </recommendedName>
</protein>
<dbReference type="Proteomes" id="UP001323798">
    <property type="component" value="Chromosome"/>
</dbReference>
<dbReference type="EMBL" id="CP139368">
    <property type="protein sequence ID" value="WPR90244.1"/>
    <property type="molecule type" value="Genomic_DNA"/>
</dbReference>
<organism evidence="1 2">
    <name type="scientific">Microbacterium rhizosphaerae</name>
    <dbReference type="NCBI Taxonomy" id="1678237"/>
    <lineage>
        <taxon>Bacteria</taxon>
        <taxon>Bacillati</taxon>
        <taxon>Actinomycetota</taxon>
        <taxon>Actinomycetes</taxon>
        <taxon>Micrococcales</taxon>
        <taxon>Microbacteriaceae</taxon>
        <taxon>Microbacterium</taxon>
    </lineage>
</organism>